<dbReference type="SMART" id="SM00295">
    <property type="entry name" value="B41"/>
    <property type="match status" value="1"/>
</dbReference>
<evidence type="ECO:0000256" key="8">
    <source>
        <dbReference type="SAM" id="MobiDB-lite"/>
    </source>
</evidence>
<protein>
    <submittedName>
        <fullName evidence="12">Unconventional myosin-XV like protein</fullName>
    </submittedName>
</protein>
<evidence type="ECO:0000259" key="9">
    <source>
        <dbReference type="PROSITE" id="PS50002"/>
    </source>
</evidence>
<dbReference type="GO" id="GO:0003779">
    <property type="term" value="F:actin binding"/>
    <property type="evidence" value="ECO:0007669"/>
    <property type="project" value="UniProtKB-KW"/>
</dbReference>
<dbReference type="SMART" id="SM00139">
    <property type="entry name" value="MyTH4"/>
    <property type="match status" value="1"/>
</dbReference>
<dbReference type="InterPro" id="IPR051567">
    <property type="entry name" value="Unconventional_Myosin_ATPase"/>
</dbReference>
<dbReference type="GO" id="GO:0071944">
    <property type="term" value="C:cell periphery"/>
    <property type="evidence" value="ECO:0007669"/>
    <property type="project" value="UniProtKB-ARBA"/>
</dbReference>
<dbReference type="GO" id="GO:0048731">
    <property type="term" value="P:system development"/>
    <property type="evidence" value="ECO:0007669"/>
    <property type="project" value="UniProtKB-ARBA"/>
</dbReference>
<dbReference type="PROSITE" id="PS50002">
    <property type="entry name" value="SH3"/>
    <property type="match status" value="1"/>
</dbReference>
<comment type="caution">
    <text evidence="12">The sequence shown here is derived from an EMBL/GenBank/DDBJ whole genome shotgun (WGS) entry which is preliminary data.</text>
</comment>
<feature type="compositionally biased region" description="Polar residues" evidence="8">
    <location>
        <begin position="195"/>
        <end position="208"/>
    </location>
</feature>
<keyword evidence="13" id="KW-1185">Reference proteome</keyword>
<evidence type="ECO:0000313" key="13">
    <source>
        <dbReference type="Proteomes" id="UP000807504"/>
    </source>
</evidence>
<dbReference type="EMBL" id="JABXBU010002072">
    <property type="protein sequence ID" value="KAF8777341.1"/>
    <property type="molecule type" value="Genomic_DNA"/>
</dbReference>
<dbReference type="Proteomes" id="UP000807504">
    <property type="component" value="Unassembled WGS sequence"/>
</dbReference>
<dbReference type="AlphaFoldDB" id="A0A8T0EPN8"/>
<dbReference type="InterPro" id="IPR019748">
    <property type="entry name" value="FERM_central"/>
</dbReference>
<dbReference type="SMART" id="SM00326">
    <property type="entry name" value="SH3"/>
    <property type="match status" value="1"/>
</dbReference>
<dbReference type="PANTHER" id="PTHR22692:SF26">
    <property type="entry name" value="SH3 DOMAIN-CONTAINING PROTEIN"/>
    <property type="match status" value="1"/>
</dbReference>
<reference evidence="12" key="1">
    <citation type="journal article" date="2020" name="bioRxiv">
        <title>Chromosome-level reference genome of the European wasp spider Argiope bruennichi: a resource for studies on range expansion and evolutionary adaptation.</title>
        <authorList>
            <person name="Sheffer M.M."/>
            <person name="Hoppe A."/>
            <person name="Krehenwinkel H."/>
            <person name="Uhl G."/>
            <person name="Kuss A.W."/>
            <person name="Jensen L."/>
            <person name="Jensen C."/>
            <person name="Gillespie R.G."/>
            <person name="Hoff K.J."/>
            <person name="Prost S."/>
        </authorList>
    </citation>
    <scope>NUCLEOTIDE SEQUENCE</scope>
</reference>
<dbReference type="Gene3D" id="1.25.40.530">
    <property type="entry name" value="MyTH4 domain"/>
    <property type="match status" value="1"/>
</dbReference>
<dbReference type="Pfam" id="PF26570">
    <property type="entry name" value="MYO15"/>
    <property type="match status" value="1"/>
</dbReference>
<dbReference type="CDD" id="cd14473">
    <property type="entry name" value="FERM_B-lobe"/>
    <property type="match status" value="1"/>
</dbReference>
<dbReference type="InterPro" id="IPR036028">
    <property type="entry name" value="SH3-like_dom_sf"/>
</dbReference>
<reference evidence="12" key="2">
    <citation type="submission" date="2020-06" db="EMBL/GenBank/DDBJ databases">
        <authorList>
            <person name="Sheffer M."/>
        </authorList>
    </citation>
    <scope>NUCLEOTIDE SEQUENCE</scope>
</reference>
<accession>A0A8T0EPN8</accession>
<evidence type="ECO:0000256" key="3">
    <source>
        <dbReference type="ARBA" id="ARBA00022443"/>
    </source>
</evidence>
<dbReference type="GO" id="GO:0009887">
    <property type="term" value="P:animal organ morphogenesis"/>
    <property type="evidence" value="ECO:0007669"/>
    <property type="project" value="UniProtKB-ARBA"/>
</dbReference>
<dbReference type="Pfam" id="PF00784">
    <property type="entry name" value="MyTH4"/>
    <property type="match status" value="1"/>
</dbReference>
<evidence type="ECO:0000256" key="4">
    <source>
        <dbReference type="ARBA" id="ARBA00022490"/>
    </source>
</evidence>
<dbReference type="SUPFAM" id="SSF50044">
    <property type="entry name" value="SH3-domain"/>
    <property type="match status" value="1"/>
</dbReference>
<dbReference type="InterPro" id="IPR000299">
    <property type="entry name" value="FERM_domain"/>
</dbReference>
<feature type="domain" description="SH3" evidence="9">
    <location>
        <begin position="524"/>
        <end position="588"/>
    </location>
</feature>
<comment type="similarity">
    <text evidence="2">Belongs to the TRAFAC class myosin-kinesin ATPase superfamily. Myosin family.</text>
</comment>
<evidence type="ECO:0000259" key="10">
    <source>
        <dbReference type="PROSITE" id="PS50057"/>
    </source>
</evidence>
<dbReference type="InterPro" id="IPR035963">
    <property type="entry name" value="FERM_2"/>
</dbReference>
<keyword evidence="3 7" id="KW-0728">SH3 domain</keyword>
<dbReference type="InterPro" id="IPR000857">
    <property type="entry name" value="MyTH4_dom"/>
</dbReference>
<evidence type="ECO:0000256" key="6">
    <source>
        <dbReference type="ARBA" id="ARBA00023203"/>
    </source>
</evidence>
<dbReference type="InterPro" id="IPR019749">
    <property type="entry name" value="Band_41_domain"/>
</dbReference>
<dbReference type="PANTHER" id="PTHR22692">
    <property type="entry name" value="MYOSIN VII, XV"/>
    <property type="match status" value="1"/>
</dbReference>
<feature type="compositionally biased region" description="Polar residues" evidence="8">
    <location>
        <begin position="170"/>
        <end position="188"/>
    </location>
</feature>
<evidence type="ECO:0000256" key="7">
    <source>
        <dbReference type="PROSITE-ProRule" id="PRU00192"/>
    </source>
</evidence>
<evidence type="ECO:0000256" key="2">
    <source>
        <dbReference type="ARBA" id="ARBA00008314"/>
    </source>
</evidence>
<evidence type="ECO:0000256" key="1">
    <source>
        <dbReference type="ARBA" id="ARBA00004496"/>
    </source>
</evidence>
<dbReference type="InterPro" id="IPR001452">
    <property type="entry name" value="SH3_domain"/>
</dbReference>
<keyword evidence="5" id="KW-0677">Repeat</keyword>
<dbReference type="PROSITE" id="PS51016">
    <property type="entry name" value="MYTH4"/>
    <property type="match status" value="1"/>
</dbReference>
<dbReference type="Pfam" id="PF14604">
    <property type="entry name" value="SH3_9"/>
    <property type="match status" value="1"/>
</dbReference>
<dbReference type="InterPro" id="IPR011993">
    <property type="entry name" value="PH-like_dom_sf"/>
</dbReference>
<feature type="domain" description="FERM" evidence="10">
    <location>
        <begin position="895"/>
        <end position="1202"/>
    </location>
</feature>
<dbReference type="InterPro" id="IPR041795">
    <property type="entry name" value="MyoXV_FERM_C"/>
</dbReference>
<gene>
    <name evidence="12" type="ORF">HNY73_014212</name>
</gene>
<dbReference type="Gene3D" id="2.30.29.30">
    <property type="entry name" value="Pleckstrin-homology domain (PH domain)/Phosphotyrosine-binding domain (PTB)"/>
    <property type="match status" value="2"/>
</dbReference>
<dbReference type="SUPFAM" id="SSF50729">
    <property type="entry name" value="PH domain-like"/>
    <property type="match status" value="1"/>
</dbReference>
<keyword evidence="6" id="KW-0009">Actin-binding</keyword>
<evidence type="ECO:0000313" key="12">
    <source>
        <dbReference type="EMBL" id="KAF8777341.1"/>
    </source>
</evidence>
<proteinExistence type="inferred from homology"/>
<sequence>MKKSQSLDDLKEEDTDIVRAFEGNDKPSPGSIGKLRISSEMKAKLEQLTMDHSVRSTNKKETRAKVFPIEEPQDDQGGIKKLCESRKNLLEQKLRGSGDYMEGSMPRSRNDRYQEMPYDPDLPSEYRGRSQQFVVENLVKSQVQRMERASREIRELREELGHPMSAVLPSRTSTQQATDYLSGQSSSKYFGPHSSLMTDHSSQNSSRSIMYEESLASSSRNGYRDDPRMYGGSRGHPPPPVGPLGSKMHHPPSITGSSYYAPSSVVVPKHREPPAPISPPKMMHDRMSADKIEFEESSEFLKPIDTAPPIVMDTPEQRTLESIKTKLFPPNTAPSYSYTKVSWTLRVRKEVFSPSEKLDNPIALHLVFCQVVKDVSSSACIRMNREEKRKLQQLIDGYGITSSTIHSNTIKLTMKRNVVDVAKDFPNYFARLFPISGGRNLPNVQLLGISHSGVRLVRRERDAICDYLRVLDTISFEDIAEVSVPRSSTLQILLRNGGWMTLYSHKAEKIRNMVERYCVEAAQGGHEYVRAVADYVTREATLLSFRENDIIRVVKNRNLHLDKGWLYGVLDNGESGIFPCEYVAPLGKQEAKRGQRRELESLVQSKPQQKVRRGQYIEDMASYNSDSHMNGTLDRERESEPPAWIESKMENFDSEGRSEVNQSPQPANDAKSLLQFALFNFRESLDKYEMLRTRDGSIRGSIKLIESLKTKKGKGKKGKDTSDWTWKELADMVKYTKSPLMASLLKFEAPELNKLALECFIAIMRYMGDYPMTKNQTEVDCVYTILVTCHKYPQLRDEVYCQLMKQTTNNKSPKPDSCQRGWRLFSIVVAYFECSDALKPYLFKYLETAAYDKRRAYHGTAMVCLQNLRKTFKYGGRKNVPSIEEISAISAGRNSKRQIYRLPGGTERVINTKSTTVVQDIIEEICTILNVRNQLEMEEFSLYCIVEGDPYTMPLNREEYILDVTTELLKNGQVFYLIFCRSVWYYPLRLDNHLYIEVIFNQVAPDYLEGLLLVMPGERVKDQNVADIAKVAALLHRAADMEHTPAKEEVKYLLPKPILGVRDIRPAQWVEYVQQNWPQMTALTTTEAKAQCLDILQKWPLFGSCFFIVKWIRGDAMPVDHILALNKEGVHFLDVVTHETTWKYPFSEVISTRKVRAEDGTLFLDMKCGNLMVQKITRIQTDQAHEVSRLIRQYINIEQKHRGVSNGDAPHDLTLSRHIDK</sequence>
<feature type="domain" description="MyTH4" evidence="11">
    <location>
        <begin position="735"/>
        <end position="890"/>
    </location>
</feature>
<dbReference type="Gene3D" id="2.30.30.40">
    <property type="entry name" value="SH3 Domains"/>
    <property type="match status" value="1"/>
</dbReference>
<feature type="region of interest" description="Disordered" evidence="8">
    <location>
        <begin position="163"/>
        <end position="257"/>
    </location>
</feature>
<comment type="subcellular location">
    <subcellularLocation>
        <location evidence="1">Cytoplasm</location>
    </subcellularLocation>
</comment>
<name>A0A8T0EPN8_ARGBR</name>
<dbReference type="GO" id="GO:0005737">
    <property type="term" value="C:cytoplasm"/>
    <property type="evidence" value="ECO:0007669"/>
    <property type="project" value="UniProtKB-SubCell"/>
</dbReference>
<feature type="region of interest" description="Disordered" evidence="8">
    <location>
        <begin position="623"/>
        <end position="642"/>
    </location>
</feature>
<evidence type="ECO:0000256" key="5">
    <source>
        <dbReference type="ARBA" id="ARBA00022737"/>
    </source>
</evidence>
<dbReference type="InterPro" id="IPR059004">
    <property type="entry name" value="MYO15"/>
</dbReference>
<dbReference type="PROSITE" id="PS50057">
    <property type="entry name" value="FERM_3"/>
    <property type="match status" value="1"/>
</dbReference>
<evidence type="ECO:0000259" key="11">
    <source>
        <dbReference type="PROSITE" id="PS51016"/>
    </source>
</evidence>
<keyword evidence="4" id="KW-0963">Cytoplasm</keyword>
<dbReference type="InterPro" id="IPR038185">
    <property type="entry name" value="MyTH4_dom_sf"/>
</dbReference>
<dbReference type="GO" id="GO:0005856">
    <property type="term" value="C:cytoskeleton"/>
    <property type="evidence" value="ECO:0007669"/>
    <property type="project" value="InterPro"/>
</dbReference>
<dbReference type="CDD" id="cd13201">
    <property type="entry name" value="FERM_C_MyoXV"/>
    <property type="match status" value="1"/>
</dbReference>
<organism evidence="12 13">
    <name type="scientific">Argiope bruennichi</name>
    <name type="common">Wasp spider</name>
    <name type="synonym">Aranea bruennichi</name>
    <dbReference type="NCBI Taxonomy" id="94029"/>
    <lineage>
        <taxon>Eukaryota</taxon>
        <taxon>Metazoa</taxon>
        <taxon>Ecdysozoa</taxon>
        <taxon>Arthropoda</taxon>
        <taxon>Chelicerata</taxon>
        <taxon>Arachnida</taxon>
        <taxon>Araneae</taxon>
        <taxon>Araneomorphae</taxon>
        <taxon>Entelegynae</taxon>
        <taxon>Araneoidea</taxon>
        <taxon>Araneidae</taxon>
        <taxon>Argiope</taxon>
    </lineage>
</organism>
<dbReference type="SUPFAM" id="SSF47031">
    <property type="entry name" value="Second domain of FERM"/>
    <property type="match status" value="1"/>
</dbReference>